<sequence length="175" mass="20078">MDNVDIGFGKQNVIELGDVGLNISFEKQSVVDLRDVGLNISFGKQHAIELKRPSSRPAFGIFTQAWSEPDRLRDLGAEGRTIKERFGNENTQLQDWHEEKLQSHESGLENVFEVKPESHMDQVTRWITNLARPTSRRAERRMNNHEKSGGEDCAAIHQHRYNTLDQQDAEWSRAP</sequence>
<evidence type="ECO:0000313" key="2">
    <source>
        <dbReference type="EMBL" id="EGP82276.1"/>
    </source>
</evidence>
<evidence type="ECO:0000313" key="3">
    <source>
        <dbReference type="Proteomes" id="UP000008062"/>
    </source>
</evidence>
<reference evidence="2 3" key="1">
    <citation type="journal article" date="2011" name="PLoS Genet.">
        <title>Finished genome of the fungal wheat pathogen Mycosphaerella graminicola reveals dispensome structure, chromosome plasticity, and stealth pathogenesis.</title>
        <authorList>
            <person name="Goodwin S.B."/>
            <person name="Ben M'barek S."/>
            <person name="Dhillon B."/>
            <person name="Wittenberg A.H.J."/>
            <person name="Crane C.F."/>
            <person name="Hane J.K."/>
            <person name="Foster A.J."/>
            <person name="Van der Lee T.A.J."/>
            <person name="Grimwood J."/>
            <person name="Aerts A."/>
            <person name="Antoniw J."/>
            <person name="Bailey A."/>
            <person name="Bluhm B."/>
            <person name="Bowler J."/>
            <person name="Bristow J."/>
            <person name="van der Burgt A."/>
            <person name="Canto-Canche B."/>
            <person name="Churchill A.C.L."/>
            <person name="Conde-Ferraez L."/>
            <person name="Cools H.J."/>
            <person name="Coutinho P.M."/>
            <person name="Csukai M."/>
            <person name="Dehal P."/>
            <person name="De Wit P."/>
            <person name="Donzelli B."/>
            <person name="van de Geest H.C."/>
            <person name="van Ham R.C.H.J."/>
            <person name="Hammond-Kosack K.E."/>
            <person name="Henrissat B."/>
            <person name="Kilian A."/>
            <person name="Kobayashi A.K."/>
            <person name="Koopmann E."/>
            <person name="Kourmpetis Y."/>
            <person name="Kuzniar A."/>
            <person name="Lindquist E."/>
            <person name="Lombard V."/>
            <person name="Maliepaard C."/>
            <person name="Martins N."/>
            <person name="Mehrabi R."/>
            <person name="Nap J.P.H."/>
            <person name="Ponomarenko A."/>
            <person name="Rudd J.J."/>
            <person name="Salamov A."/>
            <person name="Schmutz J."/>
            <person name="Schouten H.J."/>
            <person name="Shapiro H."/>
            <person name="Stergiopoulos I."/>
            <person name="Torriani S.F.F."/>
            <person name="Tu H."/>
            <person name="de Vries R.P."/>
            <person name="Waalwijk C."/>
            <person name="Ware S.B."/>
            <person name="Wiebenga A."/>
            <person name="Zwiers L.-H."/>
            <person name="Oliver R.P."/>
            <person name="Grigoriev I.V."/>
            <person name="Kema G.H.J."/>
        </authorList>
    </citation>
    <scope>NUCLEOTIDE SEQUENCE [LARGE SCALE GENOMIC DNA]</scope>
    <source>
        <strain evidence="3">CBS 115943 / IPO323</strain>
    </source>
</reference>
<dbReference type="AlphaFoldDB" id="F9XR47"/>
<feature type="region of interest" description="Disordered" evidence="1">
    <location>
        <begin position="134"/>
        <end position="175"/>
    </location>
</feature>
<dbReference type="RefSeq" id="XP_003847300.1">
    <property type="nucleotide sequence ID" value="XM_003847252.1"/>
</dbReference>
<accession>F9XR47</accession>
<keyword evidence="3" id="KW-1185">Reference proteome</keyword>
<dbReference type="GeneID" id="13400104"/>
<protein>
    <submittedName>
        <fullName evidence="2">Uncharacterized protein</fullName>
    </submittedName>
</protein>
<dbReference type="KEGG" id="ztr:MYCGRDRAFT_97709"/>
<gene>
    <name evidence="2" type="ORF">MYCGRDRAFT_97709</name>
</gene>
<dbReference type="HOGENOM" id="CLU_1533779_0_0_1"/>
<dbReference type="VEuPathDB" id="FungiDB:ZTRI_16.15"/>
<proteinExistence type="predicted"/>
<feature type="compositionally biased region" description="Basic and acidic residues" evidence="1">
    <location>
        <begin position="136"/>
        <end position="150"/>
    </location>
</feature>
<evidence type="ECO:0000256" key="1">
    <source>
        <dbReference type="SAM" id="MobiDB-lite"/>
    </source>
</evidence>
<dbReference type="Proteomes" id="UP000008062">
    <property type="component" value="Chromosome 16"/>
</dbReference>
<dbReference type="InParanoid" id="F9XR47"/>
<organism evidence="2 3">
    <name type="scientific">Zymoseptoria tritici (strain CBS 115943 / IPO323)</name>
    <name type="common">Speckled leaf blotch fungus</name>
    <name type="synonym">Septoria tritici</name>
    <dbReference type="NCBI Taxonomy" id="336722"/>
    <lineage>
        <taxon>Eukaryota</taxon>
        <taxon>Fungi</taxon>
        <taxon>Dikarya</taxon>
        <taxon>Ascomycota</taxon>
        <taxon>Pezizomycotina</taxon>
        <taxon>Dothideomycetes</taxon>
        <taxon>Dothideomycetidae</taxon>
        <taxon>Mycosphaerellales</taxon>
        <taxon>Mycosphaerellaceae</taxon>
        <taxon>Zymoseptoria</taxon>
    </lineage>
</organism>
<name>F9XR47_ZYMTI</name>
<dbReference type="EMBL" id="CM001211">
    <property type="protein sequence ID" value="EGP82276.1"/>
    <property type="molecule type" value="Genomic_DNA"/>
</dbReference>